<organism evidence="2 3">
    <name type="scientific">Vibrio rotiferianus</name>
    <dbReference type="NCBI Taxonomy" id="190895"/>
    <lineage>
        <taxon>Bacteria</taxon>
        <taxon>Pseudomonadati</taxon>
        <taxon>Pseudomonadota</taxon>
        <taxon>Gammaproteobacteria</taxon>
        <taxon>Vibrionales</taxon>
        <taxon>Vibrionaceae</taxon>
        <taxon>Vibrio</taxon>
    </lineage>
</organism>
<evidence type="ECO:0000313" key="2">
    <source>
        <dbReference type="EMBL" id="BBL92021.1"/>
    </source>
</evidence>
<dbReference type="SUPFAM" id="SSF53300">
    <property type="entry name" value="vWA-like"/>
    <property type="match status" value="1"/>
</dbReference>
<dbReference type="Gene3D" id="3.40.50.410">
    <property type="entry name" value="von Willebrand factor, type A domain"/>
    <property type="match status" value="1"/>
</dbReference>
<dbReference type="PANTHER" id="PTHR36846:SF1">
    <property type="entry name" value="PROTEIN VIAA"/>
    <property type="match status" value="1"/>
</dbReference>
<dbReference type="EMBL" id="AP019799">
    <property type="protein sequence ID" value="BBL92021.1"/>
    <property type="molecule type" value="Genomic_DNA"/>
</dbReference>
<dbReference type="InterPro" id="IPR002035">
    <property type="entry name" value="VWF_A"/>
</dbReference>
<feature type="domain" description="VWFA" evidence="1">
    <location>
        <begin position="304"/>
        <end position="473"/>
    </location>
</feature>
<sequence length="474" mass="53967">MPVELIHKQSDNLLKELTSERSVLLGNLDALSSKVEAKVSAWKVGVERSLEVDNPFSDDQANLKIWMSNHDVNGLVKNYISFCQKAKYHVDSSFWHKELLEKKPNDTARSLLLLDWQKKLDKSVSEWYFETLSRMREEFYKQISEWLNLLEELMYSLESLGLEPGMYLDLSDAELKSGSIEALKRWADYLKNDKGAKKVSELLGKVRQIESSTKIETVLKSVAFKQPVVDINSKEEIVGVVQGKDIEHALPSELALLSDPETSVLFDLKYLESRLLSFEMQGITEIDQEESIPVDESVEEDSNLGPMILCIDTSGSMYGTPEHIAKAMALYLSTVARKQDRNCYLINFSTSIVTFDLTGKKGLESLIKFLSSSFHGGTDVAPALRHATELMKREFYENADVLVISDFIMGELPKNVMKSIEEKREKGNKFNSLVIGDCFMYQRSKTQFDLEWIYNPHTSSIQELVNFKQSMSLV</sequence>
<evidence type="ECO:0000313" key="3">
    <source>
        <dbReference type="Proteomes" id="UP000315115"/>
    </source>
</evidence>
<dbReference type="AlphaFoldDB" id="A0A510IEY1"/>
<dbReference type="RefSeq" id="WP_143694136.1">
    <property type="nucleotide sequence ID" value="NZ_AP019799.1"/>
</dbReference>
<dbReference type="GO" id="GO:0005829">
    <property type="term" value="C:cytosol"/>
    <property type="evidence" value="ECO:0007669"/>
    <property type="project" value="TreeGrafter"/>
</dbReference>
<dbReference type="PANTHER" id="PTHR36846">
    <property type="entry name" value="PROTEIN VIAA"/>
    <property type="match status" value="1"/>
</dbReference>
<dbReference type="SMART" id="SM00327">
    <property type="entry name" value="VWA"/>
    <property type="match status" value="1"/>
</dbReference>
<protein>
    <recommendedName>
        <fullName evidence="1">VWFA domain-containing protein</fullName>
    </recommendedName>
</protein>
<dbReference type="Proteomes" id="UP000315115">
    <property type="component" value="Chromosome 2"/>
</dbReference>
<accession>A0A510IEY1</accession>
<dbReference type="Pfam" id="PF13519">
    <property type="entry name" value="VWA_2"/>
    <property type="match status" value="1"/>
</dbReference>
<reference evidence="3" key="1">
    <citation type="submission" date="2019-07" db="EMBL/GenBank/DDBJ databases">
        <title>Complete Genome Sequences of Vibrion rotiferianus strain AM7.</title>
        <authorList>
            <person name="Miyazaki K."/>
            <person name="Wiseschart A."/>
            <person name="Pootanakit K."/>
            <person name="Ishimori K."/>
            <person name="Kitahara K."/>
        </authorList>
    </citation>
    <scope>NUCLEOTIDE SEQUENCE [LARGE SCALE GENOMIC DNA]</scope>
    <source>
        <strain evidence="3">AM7</strain>
    </source>
</reference>
<evidence type="ECO:0000259" key="1">
    <source>
        <dbReference type="SMART" id="SM00327"/>
    </source>
</evidence>
<gene>
    <name evidence="2" type="ORF">VroAM7_46740</name>
</gene>
<dbReference type="InterPro" id="IPR036465">
    <property type="entry name" value="vWFA_dom_sf"/>
</dbReference>
<dbReference type="CDD" id="cd01462">
    <property type="entry name" value="VWA_YIEM_type"/>
    <property type="match status" value="1"/>
</dbReference>
<name>A0A510IEY1_9VIBR</name>
<proteinExistence type="predicted"/>